<dbReference type="Proteomes" id="UP000184485">
    <property type="component" value="Unassembled WGS sequence"/>
</dbReference>
<protein>
    <submittedName>
        <fullName evidence="4">Carbohydrate ABC transporter substrate-binding protein, CUT1 family</fullName>
    </submittedName>
</protein>
<evidence type="ECO:0000256" key="2">
    <source>
        <dbReference type="ARBA" id="ARBA00008520"/>
    </source>
</evidence>
<evidence type="ECO:0000256" key="1">
    <source>
        <dbReference type="ARBA" id="ARBA00004418"/>
    </source>
</evidence>
<evidence type="ECO:0000313" key="4">
    <source>
        <dbReference type="EMBL" id="SHH04294.1"/>
    </source>
</evidence>
<dbReference type="GO" id="GO:0042597">
    <property type="term" value="C:periplasmic space"/>
    <property type="evidence" value="ECO:0007669"/>
    <property type="project" value="UniProtKB-SubCell"/>
</dbReference>
<dbReference type="PANTHER" id="PTHR43649">
    <property type="entry name" value="ARABINOSE-BINDING PROTEIN-RELATED"/>
    <property type="match status" value="1"/>
</dbReference>
<dbReference type="PANTHER" id="PTHR43649:SF30">
    <property type="entry name" value="ABC TRANSPORTER SUBSTRATE-BINDING PROTEIN"/>
    <property type="match status" value="1"/>
</dbReference>
<evidence type="ECO:0000313" key="5">
    <source>
        <dbReference type="Proteomes" id="UP000184485"/>
    </source>
</evidence>
<dbReference type="PROSITE" id="PS51318">
    <property type="entry name" value="TAT"/>
    <property type="match status" value="1"/>
</dbReference>
<dbReference type="SUPFAM" id="SSF53850">
    <property type="entry name" value="Periplasmic binding protein-like II"/>
    <property type="match status" value="1"/>
</dbReference>
<reference evidence="4 5" key="1">
    <citation type="submission" date="2016-11" db="EMBL/GenBank/DDBJ databases">
        <authorList>
            <person name="Jaros S."/>
            <person name="Januszkiewicz K."/>
            <person name="Wedrychowicz H."/>
        </authorList>
    </citation>
    <scope>NUCLEOTIDE SEQUENCE [LARGE SCALE GENOMIC DNA]</scope>
    <source>
        <strain evidence="4 5">DSM 19436</strain>
    </source>
</reference>
<proteinExistence type="inferred from homology"/>
<dbReference type="InterPro" id="IPR006311">
    <property type="entry name" value="TAT_signal"/>
</dbReference>
<gene>
    <name evidence="4" type="ORF">SAMN02745157_0219</name>
</gene>
<comment type="subcellular location">
    <subcellularLocation>
        <location evidence="1">Periplasm</location>
    </subcellularLocation>
</comment>
<dbReference type="OrthoDB" id="7532544at2"/>
<dbReference type="Pfam" id="PF01547">
    <property type="entry name" value="SBP_bac_1"/>
    <property type="match status" value="1"/>
</dbReference>
<accession>A0A1M5PRA2</accession>
<dbReference type="STRING" id="1122133.SAMN02745157_0219"/>
<dbReference type="Gene3D" id="3.40.190.10">
    <property type="entry name" value="Periplasmic binding protein-like II"/>
    <property type="match status" value="2"/>
</dbReference>
<dbReference type="EMBL" id="FQUP01000012">
    <property type="protein sequence ID" value="SHH04294.1"/>
    <property type="molecule type" value="Genomic_DNA"/>
</dbReference>
<dbReference type="RefSeq" id="WP_073058717.1">
    <property type="nucleotide sequence ID" value="NZ_FQUP01000012.1"/>
</dbReference>
<keyword evidence="3" id="KW-0574">Periplasm</keyword>
<organism evidence="4 5">
    <name type="scientific">Kaistia soli DSM 19436</name>
    <dbReference type="NCBI Taxonomy" id="1122133"/>
    <lineage>
        <taxon>Bacteria</taxon>
        <taxon>Pseudomonadati</taxon>
        <taxon>Pseudomonadota</taxon>
        <taxon>Alphaproteobacteria</taxon>
        <taxon>Hyphomicrobiales</taxon>
        <taxon>Kaistiaceae</taxon>
        <taxon>Kaistia</taxon>
    </lineage>
</organism>
<evidence type="ECO:0000256" key="3">
    <source>
        <dbReference type="ARBA" id="ARBA00022764"/>
    </source>
</evidence>
<dbReference type="AlphaFoldDB" id="A0A1M5PRA2"/>
<dbReference type="InterPro" id="IPR006059">
    <property type="entry name" value="SBP"/>
</dbReference>
<sequence length="433" mass="46464">MNEFNASRSSMTRRAFLGTTAAAAAAMTVGQKAAFGAEEIKFWDMVWGTGASYTAAAKELVGSYQPSGDNLGVRYQSIPWANWYQTFTSAAASRTTPAVSSGAAFLPFYFIEQGVIAPADDVVAGFDKSGTNDFLPGVLDAMKTDKGYAAMPWSMDLRVIWVRKSLLEKAGVEAPTDWQSFIKVGEALKKIDVVGLGLAGGSTTTDGQHTVSALMINNGGGLFATDGTLDCVTDRNIETLDFLNELVRKGIIDPYAASYTSDNVTRDWLSGRVGMGFGQTGLDKNFPTDQQSDLTVISPIKSTRGDMGTVYYINPLMMFKTTASQPSSEAFLTWYLDNMKVFWEKGVAIDVPVRKSIADLPNLKQNANLQKSIAEWQPVGKTIGAQAPRPFGALNAVDGGGAGAAFIQQIIEGKTASKQILETLQAALEKVVK</sequence>
<keyword evidence="5" id="KW-1185">Reference proteome</keyword>
<comment type="similarity">
    <text evidence="2">Belongs to the bacterial solute-binding protein 1 family.</text>
</comment>
<name>A0A1M5PRA2_9HYPH</name>
<dbReference type="NCBIfam" id="TIGR01409">
    <property type="entry name" value="TAT_signal_seq"/>
    <property type="match status" value="1"/>
</dbReference>
<dbReference type="InterPro" id="IPR050490">
    <property type="entry name" value="Bact_solute-bd_prot1"/>
</dbReference>
<dbReference type="InterPro" id="IPR019546">
    <property type="entry name" value="TAT_signal_bac_arc"/>
</dbReference>